<organism evidence="8 9">
    <name type="scientific">Holothuria leucospilota</name>
    <name type="common">Black long sea cucumber</name>
    <name type="synonym">Mertensiothuria leucospilota</name>
    <dbReference type="NCBI Taxonomy" id="206669"/>
    <lineage>
        <taxon>Eukaryota</taxon>
        <taxon>Metazoa</taxon>
        <taxon>Echinodermata</taxon>
        <taxon>Eleutherozoa</taxon>
        <taxon>Echinozoa</taxon>
        <taxon>Holothuroidea</taxon>
        <taxon>Aspidochirotacea</taxon>
        <taxon>Aspidochirotida</taxon>
        <taxon>Holothuriidae</taxon>
        <taxon>Holothuria</taxon>
    </lineage>
</organism>
<reference evidence="8" key="1">
    <citation type="submission" date="2021-10" db="EMBL/GenBank/DDBJ databases">
        <title>Tropical sea cucumber genome reveals ecological adaptation and Cuvierian tubules defense mechanism.</title>
        <authorList>
            <person name="Chen T."/>
        </authorList>
    </citation>
    <scope>NUCLEOTIDE SEQUENCE</scope>
    <source>
        <strain evidence="8">Nanhai2018</strain>
        <tissue evidence="8">Muscle</tissue>
    </source>
</reference>
<evidence type="ECO:0000256" key="4">
    <source>
        <dbReference type="ARBA" id="ARBA00022989"/>
    </source>
</evidence>
<evidence type="ECO:0000256" key="6">
    <source>
        <dbReference type="RuleBase" id="RU362091"/>
    </source>
</evidence>
<dbReference type="GO" id="GO:0005412">
    <property type="term" value="F:D-glucose:sodium symporter activity"/>
    <property type="evidence" value="ECO:0007669"/>
    <property type="project" value="TreeGrafter"/>
</dbReference>
<dbReference type="AlphaFoldDB" id="A0A9Q1BBC0"/>
<keyword evidence="3 7" id="KW-0812">Transmembrane</keyword>
<dbReference type="InterPro" id="IPR038377">
    <property type="entry name" value="Na/Glc_symporter_sf"/>
</dbReference>
<sequence length="108" mass="11803">MPEYIKLRFGGKRLHIFLAITLLFIGITTNLAGEMYAGVILIQESLGWPLYVSVSAILLMTAVYTISGGLTAVVYTDALQSILIIVGSVILAVIGNFTLCFKYSHVKY</sequence>
<dbReference type="InterPro" id="IPR018212">
    <property type="entry name" value="Na/solute_symporter_CS"/>
</dbReference>
<dbReference type="Pfam" id="PF00474">
    <property type="entry name" value="SSF"/>
    <property type="match status" value="1"/>
</dbReference>
<keyword evidence="5 7" id="KW-0472">Membrane</keyword>
<comment type="caution">
    <text evidence="8">The sequence shown here is derived from an EMBL/GenBank/DDBJ whole genome shotgun (WGS) entry which is preliminary data.</text>
</comment>
<evidence type="ECO:0000313" key="8">
    <source>
        <dbReference type="EMBL" id="KAJ8018814.1"/>
    </source>
</evidence>
<dbReference type="Gene3D" id="1.20.1730.10">
    <property type="entry name" value="Sodium/glucose cotransporter"/>
    <property type="match status" value="1"/>
</dbReference>
<feature type="transmembrane region" description="Helical" evidence="7">
    <location>
        <begin position="82"/>
        <end position="104"/>
    </location>
</feature>
<feature type="transmembrane region" description="Helical" evidence="7">
    <location>
        <begin position="48"/>
        <end position="75"/>
    </location>
</feature>
<evidence type="ECO:0000313" key="9">
    <source>
        <dbReference type="Proteomes" id="UP001152320"/>
    </source>
</evidence>
<dbReference type="PANTHER" id="PTHR11819">
    <property type="entry name" value="SOLUTE CARRIER FAMILY 5"/>
    <property type="match status" value="1"/>
</dbReference>
<keyword evidence="4 7" id="KW-1133">Transmembrane helix</keyword>
<keyword evidence="9" id="KW-1185">Reference proteome</keyword>
<dbReference type="GO" id="GO:0005886">
    <property type="term" value="C:plasma membrane"/>
    <property type="evidence" value="ECO:0007669"/>
    <property type="project" value="TreeGrafter"/>
</dbReference>
<accession>A0A9Q1BBC0</accession>
<dbReference type="PANTHER" id="PTHR11819:SF196">
    <property type="entry name" value="SODIUM_GLUCOSE COTRANSPORTER 4"/>
    <property type="match status" value="1"/>
</dbReference>
<gene>
    <name evidence="8" type="ORF">HOLleu_42993</name>
</gene>
<evidence type="ECO:0000256" key="2">
    <source>
        <dbReference type="ARBA" id="ARBA00006434"/>
    </source>
</evidence>
<evidence type="ECO:0000256" key="7">
    <source>
        <dbReference type="SAM" id="Phobius"/>
    </source>
</evidence>
<dbReference type="PROSITE" id="PS00456">
    <property type="entry name" value="NA_SOLUT_SYMP_1"/>
    <property type="match status" value="1"/>
</dbReference>
<feature type="transmembrane region" description="Helical" evidence="7">
    <location>
        <begin position="16"/>
        <end position="42"/>
    </location>
</feature>
<evidence type="ECO:0000256" key="3">
    <source>
        <dbReference type="ARBA" id="ARBA00022692"/>
    </source>
</evidence>
<dbReference type="PROSITE" id="PS50283">
    <property type="entry name" value="NA_SOLUT_SYMP_3"/>
    <property type="match status" value="1"/>
</dbReference>
<evidence type="ECO:0000256" key="1">
    <source>
        <dbReference type="ARBA" id="ARBA00004141"/>
    </source>
</evidence>
<name>A0A9Q1BBC0_HOLLE</name>
<proteinExistence type="inferred from homology"/>
<protein>
    <submittedName>
        <fullName evidence="8">Sodium/glucose cotransporter 4</fullName>
    </submittedName>
</protein>
<dbReference type="EMBL" id="JAIZAY010000180">
    <property type="protein sequence ID" value="KAJ8018814.1"/>
    <property type="molecule type" value="Genomic_DNA"/>
</dbReference>
<dbReference type="Proteomes" id="UP001152320">
    <property type="component" value="Unassembled WGS sequence"/>
</dbReference>
<comment type="similarity">
    <text evidence="2 6">Belongs to the sodium:solute symporter (SSF) (TC 2.A.21) family.</text>
</comment>
<evidence type="ECO:0000256" key="5">
    <source>
        <dbReference type="ARBA" id="ARBA00023136"/>
    </source>
</evidence>
<comment type="subcellular location">
    <subcellularLocation>
        <location evidence="1">Membrane</location>
        <topology evidence="1">Multi-pass membrane protein</topology>
    </subcellularLocation>
</comment>
<dbReference type="OrthoDB" id="6132759at2759"/>
<dbReference type="InterPro" id="IPR001734">
    <property type="entry name" value="Na/solute_symporter"/>
</dbReference>